<evidence type="ECO:0000256" key="4">
    <source>
        <dbReference type="ARBA" id="ARBA00022823"/>
    </source>
</evidence>
<keyword evidence="11" id="KW-1185">Reference proteome</keyword>
<dbReference type="SUPFAM" id="SSF51230">
    <property type="entry name" value="Single hybrid motif"/>
    <property type="match status" value="1"/>
</dbReference>
<evidence type="ECO:0000256" key="5">
    <source>
        <dbReference type="ARBA" id="ARBA00023315"/>
    </source>
</evidence>
<dbReference type="GO" id="GO:0016407">
    <property type="term" value="F:acetyltransferase activity"/>
    <property type="evidence" value="ECO:0007669"/>
    <property type="project" value="TreeGrafter"/>
</dbReference>
<comment type="caution">
    <text evidence="10">The sequence shown here is derived from an EMBL/GenBank/DDBJ whole genome shotgun (WGS) entry which is preliminary data.</text>
</comment>
<feature type="domain" description="Peripheral subunit-binding (PSBD)" evidence="9">
    <location>
        <begin position="142"/>
        <end position="179"/>
    </location>
</feature>
<evidence type="ECO:0000259" key="9">
    <source>
        <dbReference type="PROSITE" id="PS51826"/>
    </source>
</evidence>
<comment type="cofactor">
    <cofactor evidence="1 6">
        <name>(R)-lipoate</name>
        <dbReference type="ChEBI" id="CHEBI:83088"/>
    </cofactor>
</comment>
<dbReference type="GO" id="GO:0031405">
    <property type="term" value="F:lipoic acid binding"/>
    <property type="evidence" value="ECO:0007669"/>
    <property type="project" value="TreeGrafter"/>
</dbReference>
<dbReference type="InterPro" id="IPR023213">
    <property type="entry name" value="CAT-like_dom_sf"/>
</dbReference>
<dbReference type="InterPro" id="IPR000089">
    <property type="entry name" value="Biotin_lipoyl"/>
</dbReference>
<gene>
    <name evidence="10" type="ORF">EYE40_06740</name>
</gene>
<evidence type="ECO:0000313" key="11">
    <source>
        <dbReference type="Proteomes" id="UP000294194"/>
    </source>
</evidence>
<dbReference type="InterPro" id="IPR036625">
    <property type="entry name" value="E3-bd_dom_sf"/>
</dbReference>
<dbReference type="FunFam" id="3.30.559.10:FF:000007">
    <property type="entry name" value="Dihydrolipoamide acetyltransferase component of pyruvate dehydrogenase complex"/>
    <property type="match status" value="1"/>
</dbReference>
<feature type="domain" description="Lipoyl-binding" evidence="8">
    <location>
        <begin position="3"/>
        <end position="78"/>
    </location>
</feature>
<dbReference type="InterPro" id="IPR050743">
    <property type="entry name" value="2-oxoacid_DH_E2_comp"/>
</dbReference>
<evidence type="ECO:0000256" key="1">
    <source>
        <dbReference type="ARBA" id="ARBA00001938"/>
    </source>
</evidence>
<feature type="compositionally biased region" description="Low complexity" evidence="7">
    <location>
        <begin position="121"/>
        <end position="130"/>
    </location>
</feature>
<dbReference type="EC" id="2.3.1.-" evidence="6"/>
<keyword evidence="3 6" id="KW-0808">Transferase</keyword>
<dbReference type="EMBL" id="SISG01000001">
    <property type="protein sequence ID" value="TBN57122.1"/>
    <property type="molecule type" value="Genomic_DNA"/>
</dbReference>
<feature type="region of interest" description="Disordered" evidence="7">
    <location>
        <begin position="177"/>
        <end position="201"/>
    </location>
</feature>
<dbReference type="InterPro" id="IPR004167">
    <property type="entry name" value="PSBD"/>
</dbReference>
<dbReference type="Pfam" id="PF02817">
    <property type="entry name" value="E3_binding"/>
    <property type="match status" value="1"/>
</dbReference>
<organism evidence="10 11">
    <name type="scientific">Glaciihabitans arcticus</name>
    <dbReference type="NCBI Taxonomy" id="2668039"/>
    <lineage>
        <taxon>Bacteria</taxon>
        <taxon>Bacillati</taxon>
        <taxon>Actinomycetota</taxon>
        <taxon>Actinomycetes</taxon>
        <taxon>Micrococcales</taxon>
        <taxon>Microbacteriaceae</taxon>
        <taxon>Glaciihabitans</taxon>
    </lineage>
</organism>
<feature type="region of interest" description="Disordered" evidence="7">
    <location>
        <begin position="97"/>
        <end position="147"/>
    </location>
</feature>
<dbReference type="PANTHER" id="PTHR43178">
    <property type="entry name" value="DIHYDROLIPOAMIDE ACETYLTRANSFERASE COMPONENT OF PYRUVATE DEHYDROGENASE COMPLEX"/>
    <property type="match status" value="1"/>
</dbReference>
<dbReference type="InterPro" id="IPR001078">
    <property type="entry name" value="2-oxoacid_DH_actylTfrase"/>
</dbReference>
<protein>
    <recommendedName>
        <fullName evidence="6">Dihydrolipoamide acetyltransferase component of pyruvate dehydrogenase complex</fullName>
        <ecNumber evidence="6">2.3.1.-</ecNumber>
    </recommendedName>
</protein>
<dbReference type="SUPFAM" id="SSF47005">
    <property type="entry name" value="Peripheral subunit-binding domain of 2-oxo acid dehydrogenase complex"/>
    <property type="match status" value="1"/>
</dbReference>
<dbReference type="SUPFAM" id="SSF52777">
    <property type="entry name" value="CoA-dependent acyltransferases"/>
    <property type="match status" value="1"/>
</dbReference>
<dbReference type="PROSITE" id="PS50968">
    <property type="entry name" value="BIOTINYL_LIPOYL"/>
    <property type="match status" value="1"/>
</dbReference>
<reference evidence="11" key="1">
    <citation type="submission" date="2019-02" db="EMBL/GenBank/DDBJ databases">
        <title>Glaciihabitans arcticus sp. nov., a psychrotolerant bacterium isolated from polar soil.</title>
        <authorList>
            <person name="Dahal R.H."/>
        </authorList>
    </citation>
    <scope>NUCLEOTIDE SEQUENCE [LARGE SCALE GENOMIC DNA]</scope>
    <source>
        <strain evidence="11">RP-3-7</strain>
    </source>
</reference>
<comment type="similarity">
    <text evidence="2 6">Belongs to the 2-oxoacid dehydrogenase family.</text>
</comment>
<evidence type="ECO:0000256" key="7">
    <source>
        <dbReference type="SAM" id="MobiDB-lite"/>
    </source>
</evidence>
<evidence type="ECO:0000256" key="6">
    <source>
        <dbReference type="RuleBase" id="RU003423"/>
    </source>
</evidence>
<dbReference type="InterPro" id="IPR011053">
    <property type="entry name" value="Single_hybrid_motif"/>
</dbReference>
<dbReference type="AlphaFoldDB" id="A0A4Q9GQH0"/>
<dbReference type="Pfam" id="PF00364">
    <property type="entry name" value="Biotin_lipoyl"/>
    <property type="match status" value="1"/>
</dbReference>
<dbReference type="RefSeq" id="WP_130981233.1">
    <property type="nucleotide sequence ID" value="NZ_SISG01000001.1"/>
</dbReference>
<dbReference type="CDD" id="cd06849">
    <property type="entry name" value="lipoyl_domain"/>
    <property type="match status" value="1"/>
</dbReference>
<evidence type="ECO:0000256" key="3">
    <source>
        <dbReference type="ARBA" id="ARBA00022679"/>
    </source>
</evidence>
<dbReference type="PANTHER" id="PTHR43178:SF5">
    <property type="entry name" value="LIPOAMIDE ACYLTRANSFERASE COMPONENT OF BRANCHED-CHAIN ALPHA-KETO ACID DEHYDROGENASE COMPLEX, MITOCHONDRIAL"/>
    <property type="match status" value="1"/>
</dbReference>
<dbReference type="Gene3D" id="3.30.559.10">
    <property type="entry name" value="Chloramphenicol acetyltransferase-like domain"/>
    <property type="match status" value="1"/>
</dbReference>
<dbReference type="Pfam" id="PF00198">
    <property type="entry name" value="2-oxoacid_dh"/>
    <property type="match status" value="1"/>
</dbReference>
<dbReference type="PROSITE" id="PS51826">
    <property type="entry name" value="PSBD"/>
    <property type="match status" value="1"/>
</dbReference>
<keyword evidence="5 6" id="KW-0012">Acyltransferase</keyword>
<dbReference type="Gene3D" id="2.40.50.100">
    <property type="match status" value="1"/>
</dbReference>
<accession>A0A4Q9GQH0</accession>
<dbReference type="GO" id="GO:0005737">
    <property type="term" value="C:cytoplasm"/>
    <property type="evidence" value="ECO:0007669"/>
    <property type="project" value="TreeGrafter"/>
</dbReference>
<dbReference type="Gene3D" id="4.10.320.10">
    <property type="entry name" value="E3-binding domain"/>
    <property type="match status" value="1"/>
</dbReference>
<dbReference type="Proteomes" id="UP000294194">
    <property type="component" value="Unassembled WGS sequence"/>
</dbReference>
<evidence type="ECO:0000256" key="2">
    <source>
        <dbReference type="ARBA" id="ARBA00007317"/>
    </source>
</evidence>
<proteinExistence type="inferred from homology"/>
<evidence type="ECO:0000259" key="8">
    <source>
        <dbReference type="PROSITE" id="PS50968"/>
    </source>
</evidence>
<evidence type="ECO:0000313" key="10">
    <source>
        <dbReference type="EMBL" id="TBN57122.1"/>
    </source>
</evidence>
<name>A0A4Q9GQH0_9MICO</name>
<keyword evidence="4 6" id="KW-0450">Lipoyl</keyword>
<sequence length="427" mass="44359">MSVRDFKLPDLGEGLTESELVGWRVAVGDPIELNQVIAEVETAKALVELPSPFAGVVARLYGEPGETIQVGAPLMSVEVESVEEAAEPARAERTPVLVGYGPTVGDGSAPKRKARGGVADGAGADSAVVSTRSTGSAGETPRSTPPVRKLAASLGVDLASVVGSGSDGLITRGDVERAASGATVSEPARPSTSSGTDRRTPISGVRKLTAEAMVASAFTAPHVTVFLDVDVTRSVRLVERLRETPEFSERRLNLLVIVARAVTLALGNHPSLNARWDAAAHEIVELGSITLGIAAATPRGLMVPNLKRTEQLRLPELADALAGLVATARAGRTSPADLTGGSFTISNVGVFGVDAGTPILNPGEAGILALGAVRKRPWEHRGKVKLRDVMTLSLSFDHRVVDGEQGSRFLAEVGAILEEPGTALARI</sequence>